<reference evidence="1 2" key="1">
    <citation type="journal article" date="2022" name="Plant J.">
        <title>Chromosome-level genome of Camellia lanceoleosa provides a valuable resource for understanding genome evolution and self-incompatibility.</title>
        <authorList>
            <person name="Gong W."/>
            <person name="Xiao S."/>
            <person name="Wang L."/>
            <person name="Liao Z."/>
            <person name="Chang Y."/>
            <person name="Mo W."/>
            <person name="Hu G."/>
            <person name="Li W."/>
            <person name="Zhao G."/>
            <person name="Zhu H."/>
            <person name="Hu X."/>
            <person name="Ji K."/>
            <person name="Xiang X."/>
            <person name="Song Q."/>
            <person name="Yuan D."/>
            <person name="Jin S."/>
            <person name="Zhang L."/>
        </authorList>
    </citation>
    <scope>NUCLEOTIDE SEQUENCE [LARGE SCALE GENOMIC DNA]</scope>
    <source>
        <strain evidence="1">SQ_2022a</strain>
    </source>
</reference>
<evidence type="ECO:0000313" key="1">
    <source>
        <dbReference type="EMBL" id="KAI7988196.1"/>
    </source>
</evidence>
<dbReference type="EMBL" id="CM045771">
    <property type="protein sequence ID" value="KAI7988196.1"/>
    <property type="molecule type" value="Genomic_DNA"/>
</dbReference>
<keyword evidence="2" id="KW-1185">Reference proteome</keyword>
<gene>
    <name evidence="1" type="ORF">LOK49_LG13G01295</name>
</gene>
<organism evidence="1 2">
    <name type="scientific">Camellia lanceoleosa</name>
    <dbReference type="NCBI Taxonomy" id="1840588"/>
    <lineage>
        <taxon>Eukaryota</taxon>
        <taxon>Viridiplantae</taxon>
        <taxon>Streptophyta</taxon>
        <taxon>Embryophyta</taxon>
        <taxon>Tracheophyta</taxon>
        <taxon>Spermatophyta</taxon>
        <taxon>Magnoliopsida</taxon>
        <taxon>eudicotyledons</taxon>
        <taxon>Gunneridae</taxon>
        <taxon>Pentapetalae</taxon>
        <taxon>asterids</taxon>
        <taxon>Ericales</taxon>
        <taxon>Theaceae</taxon>
        <taxon>Camellia</taxon>
    </lineage>
</organism>
<dbReference type="Proteomes" id="UP001060215">
    <property type="component" value="Chromosome 14"/>
</dbReference>
<comment type="caution">
    <text evidence="1">The sequence shown here is derived from an EMBL/GenBank/DDBJ whole genome shotgun (WGS) entry which is preliminary data.</text>
</comment>
<proteinExistence type="predicted"/>
<name>A0ACC0FHG6_9ERIC</name>
<protein>
    <submittedName>
        <fullName evidence="1">Casein kinase 1-like protein HD16</fullName>
    </submittedName>
</protein>
<accession>A0ACC0FHG6</accession>
<evidence type="ECO:0000313" key="2">
    <source>
        <dbReference type="Proteomes" id="UP001060215"/>
    </source>
</evidence>
<sequence>MKRLGADSVGKLAWITWRCLFGDAVVHLGNSPIYKLERKLGKRDFGQVYVGRRVTGGSGCTGSDAVEVALKLEHRKSKGCSYGPPSEWQVYSTLNGCYGIPLVHYKGRQGDYYILDFLNRLVREHGSIDLEWLRDVPPDEVKEYLLSVRGLGLKSVECVRLLTLHHLAFPLYAMRHFLFPPLNIEEYNDRVMVVVRCEDAMLQKLLNENCLIQEERDVLRWGKNIGSAKTRTKKRAGVAVYNRASSLETLVVFARNTDQIASITGFGWLSATKEVKMTSTVDDINAYSYLYHAELPSRKFVFKW</sequence>